<evidence type="ECO:0000256" key="1">
    <source>
        <dbReference type="SAM" id="Phobius"/>
    </source>
</evidence>
<organism evidence="3 4">
    <name type="scientific">Flavobacterium terrae</name>
    <dbReference type="NCBI Taxonomy" id="415425"/>
    <lineage>
        <taxon>Bacteria</taxon>
        <taxon>Pseudomonadati</taxon>
        <taxon>Bacteroidota</taxon>
        <taxon>Flavobacteriia</taxon>
        <taxon>Flavobacteriales</taxon>
        <taxon>Flavobacteriaceae</taxon>
        <taxon>Flavobacterium</taxon>
    </lineage>
</organism>
<feature type="transmembrane region" description="Helical" evidence="1">
    <location>
        <begin position="178"/>
        <end position="197"/>
    </location>
</feature>
<feature type="domain" description="Peptidase M1 membrane alanine aminopeptidase" evidence="2">
    <location>
        <begin position="842"/>
        <end position="1047"/>
    </location>
</feature>
<evidence type="ECO:0000313" key="4">
    <source>
        <dbReference type="Proteomes" id="UP000184488"/>
    </source>
</evidence>
<keyword evidence="1" id="KW-0472">Membrane</keyword>
<dbReference type="InterPro" id="IPR014782">
    <property type="entry name" value="Peptidase_M1_dom"/>
</dbReference>
<sequence>MKTVFKFDLQSYFKRWGFYLVLLFIFIFGVFGGQNARFSVGENVFYNSSYQVSFITAFISLTTIFFSTLFTAQLAIKEIDNRFEQIYFSTPIDKMQFLVGRFISVLSLSLLLTLVLTISFFIGQMSNKKMMESGEFHLMYYVVPMFYFTVVNTVFVTSVLCLVAWFSKSKMSIYVGGLLLYILYMVALLFSSSPFMAQSLPQSEETKFISGILDPFGMSAFFNQTAHWTVSQRNFEIIGFDGVFIWNRLGILLISILLLFIAFKKFSLTKKSKLRKNVLITTNEDSENVPFAFIEINEGLHLRIKSLFTFVKINLIYIFKSIPFVLIVIALLFAVGMEMYAEIEKGIRIPQKYATSGLMVSTIIQNFYVMGVIVVLFYSHDVFWRSKNANFNLIEESTYNVKMQFWAHWFTLWFVIMSFSVVLIAEGITFQFLYGYSILQWSVYAKVFLFNSLPLFILSGFLLVIQRIISNKYVALGLASLFAFLMATPLGKKLVTFPILKFLYSISFDYSDMNGFGAYEKAFIYRLLFGFVLLSISFYLIHLRKLHFKKGNIYLILLGLSAFGLSQKINDGYISKNENLEWQAQANYEKQFRSYQNLPQPTITDVKTTVELFPEENCYTIEGTYTLENKTEAKINKVLIGFSDGFEIKKADFQFKNELHLVTNQHQILKLNQPMLPKERASFSFKLAYHWKPVNGHQSFNAIVGNGSFMRISRYYPQLGYDSDNEIQEDSIRKQFGLGKKTVSKAFNAPKTPNNDFINLDMIISTSNDQTAIGMGELVNQWKKGNRNYFEYHVSQIPFRFAVSSAKYSIKKEHYKGKSFEVYYHPTHYENVEHLIKNAKLTMDYCDTNFGSYPFKIIRFAEVSSFTKGFAATAYPATIYMTEDMIFHSNIKADKQQDVINELAGHELAHLWWGGNQIYPDNRDGAVMLTETLAMYTEMMLLKKMYGKEEMLNRVRMHLDIYNNEKGFYKEIPLYQVRPDDRHISYSKGTVVMYLLSEMIGEEKVNQALKQFLLNNKFPNKNPISTDLINELYKVSPKKFHQKIDELFKMKSKLSI</sequence>
<feature type="transmembrane region" description="Helical" evidence="1">
    <location>
        <begin position="448"/>
        <end position="466"/>
    </location>
</feature>
<feature type="transmembrane region" description="Helical" evidence="1">
    <location>
        <begin position="97"/>
        <end position="122"/>
    </location>
</feature>
<dbReference type="SUPFAM" id="SSF55486">
    <property type="entry name" value="Metalloproteases ('zincins'), catalytic domain"/>
    <property type="match status" value="1"/>
</dbReference>
<feature type="transmembrane region" description="Helical" evidence="1">
    <location>
        <begin position="553"/>
        <end position="569"/>
    </location>
</feature>
<feature type="transmembrane region" description="Helical" evidence="1">
    <location>
        <begin position="315"/>
        <end position="337"/>
    </location>
</feature>
<name>A0A1M6GDM4_9FLAO</name>
<dbReference type="GO" id="GO:0008270">
    <property type="term" value="F:zinc ion binding"/>
    <property type="evidence" value="ECO:0007669"/>
    <property type="project" value="InterPro"/>
</dbReference>
<dbReference type="EMBL" id="FQZI01000005">
    <property type="protein sequence ID" value="SHJ07990.1"/>
    <property type="molecule type" value="Genomic_DNA"/>
</dbReference>
<accession>A0A1M6GDM4</accession>
<feature type="transmembrane region" description="Helical" evidence="1">
    <location>
        <begin position="52"/>
        <end position="76"/>
    </location>
</feature>
<dbReference type="STRING" id="415425.SAMN05444363_2550"/>
<dbReference type="Pfam" id="PF01433">
    <property type="entry name" value="Peptidase_M1"/>
    <property type="match status" value="1"/>
</dbReference>
<dbReference type="GO" id="GO:0008237">
    <property type="term" value="F:metallopeptidase activity"/>
    <property type="evidence" value="ECO:0007669"/>
    <property type="project" value="InterPro"/>
</dbReference>
<dbReference type="Gene3D" id="1.10.390.10">
    <property type="entry name" value="Neutral Protease Domain 2"/>
    <property type="match status" value="1"/>
</dbReference>
<reference evidence="4" key="1">
    <citation type="submission" date="2016-11" db="EMBL/GenBank/DDBJ databases">
        <authorList>
            <person name="Varghese N."/>
            <person name="Submissions S."/>
        </authorList>
    </citation>
    <scope>NUCLEOTIDE SEQUENCE [LARGE SCALE GENOMIC DNA]</scope>
    <source>
        <strain evidence="4">DSM 18829</strain>
    </source>
</reference>
<feature type="transmembrane region" description="Helical" evidence="1">
    <location>
        <begin position="142"/>
        <end position="166"/>
    </location>
</feature>
<evidence type="ECO:0000259" key="2">
    <source>
        <dbReference type="Pfam" id="PF01433"/>
    </source>
</evidence>
<dbReference type="AlphaFoldDB" id="A0A1M6GDM4"/>
<protein>
    <submittedName>
        <fullName evidence="3">Peptidase family M1</fullName>
    </submittedName>
</protein>
<dbReference type="OrthoDB" id="100605at2"/>
<keyword evidence="1" id="KW-1133">Transmembrane helix</keyword>
<gene>
    <name evidence="3" type="ORF">SAMN05444363_2550</name>
</gene>
<feature type="transmembrane region" description="Helical" evidence="1">
    <location>
        <begin position="243"/>
        <end position="263"/>
    </location>
</feature>
<proteinExistence type="predicted"/>
<feature type="transmembrane region" description="Helical" evidence="1">
    <location>
        <begin position="523"/>
        <end position="541"/>
    </location>
</feature>
<feature type="transmembrane region" description="Helical" evidence="1">
    <location>
        <begin position="12"/>
        <end position="32"/>
    </location>
</feature>
<keyword evidence="4" id="KW-1185">Reference proteome</keyword>
<dbReference type="Proteomes" id="UP000184488">
    <property type="component" value="Unassembled WGS sequence"/>
</dbReference>
<dbReference type="RefSeq" id="WP_073311882.1">
    <property type="nucleotide sequence ID" value="NZ_FQZI01000005.1"/>
</dbReference>
<keyword evidence="1" id="KW-0812">Transmembrane</keyword>
<feature type="transmembrane region" description="Helical" evidence="1">
    <location>
        <begin position="473"/>
        <end position="491"/>
    </location>
</feature>
<dbReference type="InterPro" id="IPR027268">
    <property type="entry name" value="Peptidase_M4/M1_CTD_sf"/>
</dbReference>
<feature type="transmembrane region" description="Helical" evidence="1">
    <location>
        <begin position="412"/>
        <end position="436"/>
    </location>
</feature>
<feature type="transmembrane region" description="Helical" evidence="1">
    <location>
        <begin position="357"/>
        <end position="378"/>
    </location>
</feature>
<evidence type="ECO:0000313" key="3">
    <source>
        <dbReference type="EMBL" id="SHJ07990.1"/>
    </source>
</evidence>